<evidence type="ECO:0000313" key="2">
    <source>
        <dbReference type="Proteomes" id="UP000654108"/>
    </source>
</evidence>
<keyword evidence="2" id="KW-1185">Reference proteome</keyword>
<dbReference type="Proteomes" id="UP000654108">
    <property type="component" value="Unassembled WGS sequence"/>
</dbReference>
<sequence>MNDTCFYLVTSGSGVNLAHRFLRDNGGVPDTPALSLGAPYEPWRYSGTVLLSAAEDDPATPAALFGLDVGASDFAMKALGTFGGSYHGGESVLSQAIALDGSAVTGLASGQSFNEAVISLSSQVAWTAENVLSRSYGLTVRDDGRMTETQSITSALAAENLFIGMLIGSGQNVSLGFLERGDDLLAFPILQGTTYLGSEARVRLADPDTGLWSRSSSDAASHASFRRSYIIRSTEPGRSKLYHEFVTGTVGSIGPITREIGFGQGIGAVPTFSSILVNGNFDEGLSGWVATHLPTNSSVIGGQLQLVRHATNDVRINQPASCVPGGLYLLAARLAEGGTAPASASALCVGVQSNGSTTGAVATYAFSAPGYLGCLFTASQATHYVAAILRPGTAGETALWDDFVLYRIA</sequence>
<proteinExistence type="predicted"/>
<dbReference type="RefSeq" id="WP_191777203.1">
    <property type="nucleotide sequence ID" value="NZ_JACYFU010000004.1"/>
</dbReference>
<dbReference type="AlphaFoldDB" id="A0A927FXL5"/>
<accession>A0A927FXL5</accession>
<evidence type="ECO:0000313" key="1">
    <source>
        <dbReference type="EMBL" id="MBD8066788.1"/>
    </source>
</evidence>
<protein>
    <submittedName>
        <fullName evidence="1">Uncharacterized protein</fullName>
    </submittedName>
</protein>
<dbReference type="EMBL" id="JACYFU010000004">
    <property type="protein sequence ID" value="MBD8066788.1"/>
    <property type="molecule type" value="Genomic_DNA"/>
</dbReference>
<organism evidence="1 2">
    <name type="scientific">Devosia oryzisoli</name>
    <dbReference type="NCBI Taxonomy" id="2774138"/>
    <lineage>
        <taxon>Bacteria</taxon>
        <taxon>Pseudomonadati</taxon>
        <taxon>Pseudomonadota</taxon>
        <taxon>Alphaproteobacteria</taxon>
        <taxon>Hyphomicrobiales</taxon>
        <taxon>Devosiaceae</taxon>
        <taxon>Devosia</taxon>
    </lineage>
</organism>
<comment type="caution">
    <text evidence="1">The sequence shown here is derived from an EMBL/GenBank/DDBJ whole genome shotgun (WGS) entry which is preliminary data.</text>
</comment>
<reference evidence="1" key="1">
    <citation type="submission" date="2020-09" db="EMBL/GenBank/DDBJ databases">
        <title>Genome seq and assembly of Devosia sp.</title>
        <authorList>
            <person name="Chhetri G."/>
        </authorList>
    </citation>
    <scope>NUCLEOTIDE SEQUENCE</scope>
    <source>
        <strain evidence="1">PTR5</strain>
    </source>
</reference>
<dbReference type="Gene3D" id="2.60.120.260">
    <property type="entry name" value="Galactose-binding domain-like"/>
    <property type="match status" value="1"/>
</dbReference>
<name>A0A927FXL5_9HYPH</name>
<gene>
    <name evidence="1" type="ORF">IC608_15040</name>
</gene>